<feature type="compositionally biased region" description="Low complexity" evidence="1">
    <location>
        <begin position="33"/>
        <end position="65"/>
    </location>
</feature>
<comment type="caution">
    <text evidence="2">The sequence shown here is derived from an EMBL/GenBank/DDBJ whole genome shotgun (WGS) entry which is preliminary data.</text>
</comment>
<organism evidence="2 3">
    <name type="scientific">Metarhizium album (strain ARSEF 1941)</name>
    <dbReference type="NCBI Taxonomy" id="1081103"/>
    <lineage>
        <taxon>Eukaryota</taxon>
        <taxon>Fungi</taxon>
        <taxon>Dikarya</taxon>
        <taxon>Ascomycota</taxon>
        <taxon>Pezizomycotina</taxon>
        <taxon>Sordariomycetes</taxon>
        <taxon>Hypocreomycetidae</taxon>
        <taxon>Hypocreales</taxon>
        <taxon>Clavicipitaceae</taxon>
        <taxon>Metarhizium</taxon>
    </lineage>
</organism>
<evidence type="ECO:0000313" key="3">
    <source>
        <dbReference type="Proteomes" id="UP000030816"/>
    </source>
</evidence>
<proteinExistence type="predicted"/>
<reference evidence="2 3" key="1">
    <citation type="journal article" date="2014" name="Proc. Natl. Acad. Sci. U.S.A.">
        <title>Trajectory and genomic determinants of fungal-pathogen speciation and host adaptation.</title>
        <authorList>
            <person name="Hu X."/>
            <person name="Xiao G."/>
            <person name="Zheng P."/>
            <person name="Shang Y."/>
            <person name="Su Y."/>
            <person name="Zhang X."/>
            <person name="Liu X."/>
            <person name="Zhan S."/>
            <person name="St Leger R.J."/>
            <person name="Wang C."/>
        </authorList>
    </citation>
    <scope>NUCLEOTIDE SEQUENCE [LARGE SCALE GENOMIC DNA]</scope>
    <source>
        <strain evidence="2 3">ARSEF 1941</strain>
    </source>
</reference>
<sequence length="615" mass="68050">MWDVAWTDPRRELVGEHRGRKDRDRSVKEKSLSRNSVSTTSSKTSTHSTLSRLRTRALLRQSSSSKESMGQNTYPDSEPQTPNHSNNRSPSVMSDAEQRPAAGGRPLLRSSDPQMMEAASHEGYYSAARRRFAVVKNTTENKGRAPEISATIAPCARQSDDGDVFSTKGKRKDETPSTVHKNGNSKQSIGPAIRPQRPLDLQSPIRRSFVASPSPSRVSASSPVAKLVPPLRSQIRPPPEPAHEISPINDLSLWRSPREWNAIAEMGNAMQVIETVTGLRARELEHMSFEPSPDSRDLTAEVKQMAQARPSTALARLKASDEDALSLEETQQVNGERKRWMLSVLHHLDRGSGHDSDDSSMLSNGPEMPPGQAGGRKILAAYEPRFSARYLAALWPDDTVHHLSDNPLSSDSAANICAIYSPDTCLPVPGPQGSFDAAYSTTLPSLCGESDIAAVLGNVNKCLRSGGVYHLLLIDPIPNTDALGKKMRAWFRNNLLPKLQRHSRCLTPSYAFSKVLGASCLRGAGSTLTTTKFYANPGSICRRQGEAEAEERQEQEGKETRAELRSIVGRMLWRQVWGEFVTSDTWWWEDPDCMQECLELGTFWEYHSIQAVKSN</sequence>
<feature type="compositionally biased region" description="Polar residues" evidence="1">
    <location>
        <begin position="66"/>
        <end position="92"/>
    </location>
</feature>
<feature type="region of interest" description="Disordered" evidence="1">
    <location>
        <begin position="159"/>
        <end position="199"/>
    </location>
</feature>
<dbReference type="RefSeq" id="XP_040682005.1">
    <property type="nucleotide sequence ID" value="XM_040820517.1"/>
</dbReference>
<dbReference type="AlphaFoldDB" id="A0A0B2X642"/>
<evidence type="ECO:0000256" key="1">
    <source>
        <dbReference type="SAM" id="MobiDB-lite"/>
    </source>
</evidence>
<feature type="region of interest" description="Disordered" evidence="1">
    <location>
        <begin position="1"/>
        <end position="121"/>
    </location>
</feature>
<dbReference type="Proteomes" id="UP000030816">
    <property type="component" value="Unassembled WGS sequence"/>
</dbReference>
<protein>
    <submittedName>
        <fullName evidence="2">Uncharacterized protein</fullName>
    </submittedName>
</protein>
<feature type="region of interest" description="Disordered" evidence="1">
    <location>
        <begin position="350"/>
        <end position="374"/>
    </location>
</feature>
<dbReference type="OrthoDB" id="3902588at2759"/>
<name>A0A0B2X642_METAS</name>
<accession>A0A0B2X642</accession>
<gene>
    <name evidence="2" type="ORF">MAM_01718</name>
</gene>
<evidence type="ECO:0000313" key="2">
    <source>
        <dbReference type="EMBL" id="KHO00940.1"/>
    </source>
</evidence>
<feature type="compositionally biased region" description="Basic and acidic residues" evidence="1">
    <location>
        <begin position="8"/>
        <end position="32"/>
    </location>
</feature>
<dbReference type="EMBL" id="AZHE01000002">
    <property type="protein sequence ID" value="KHO00940.1"/>
    <property type="molecule type" value="Genomic_DNA"/>
</dbReference>
<keyword evidence="3" id="KW-1185">Reference proteome</keyword>
<dbReference type="HOGENOM" id="CLU_024652_0_0_1"/>
<dbReference type="GeneID" id="63736173"/>
<feature type="compositionally biased region" description="Polar residues" evidence="1">
    <location>
        <begin position="176"/>
        <end position="188"/>
    </location>
</feature>